<proteinExistence type="predicted"/>
<dbReference type="Pfam" id="PF13489">
    <property type="entry name" value="Methyltransf_23"/>
    <property type="match status" value="1"/>
</dbReference>
<dbReference type="AlphaFoldDB" id="A0A8E2E907"/>
<evidence type="ECO:0000313" key="1">
    <source>
        <dbReference type="EMBL" id="OCK79493.1"/>
    </source>
</evidence>
<reference evidence="1 2" key="1">
    <citation type="journal article" date="2016" name="Nat. Commun.">
        <title>Ectomycorrhizal ecology is imprinted in the genome of the dominant symbiotic fungus Cenococcum geophilum.</title>
        <authorList>
            <consortium name="DOE Joint Genome Institute"/>
            <person name="Peter M."/>
            <person name="Kohler A."/>
            <person name="Ohm R.A."/>
            <person name="Kuo A."/>
            <person name="Krutzmann J."/>
            <person name="Morin E."/>
            <person name="Arend M."/>
            <person name="Barry K.W."/>
            <person name="Binder M."/>
            <person name="Choi C."/>
            <person name="Clum A."/>
            <person name="Copeland A."/>
            <person name="Grisel N."/>
            <person name="Haridas S."/>
            <person name="Kipfer T."/>
            <person name="LaButti K."/>
            <person name="Lindquist E."/>
            <person name="Lipzen A."/>
            <person name="Maire R."/>
            <person name="Meier B."/>
            <person name="Mihaltcheva S."/>
            <person name="Molinier V."/>
            <person name="Murat C."/>
            <person name="Poggeler S."/>
            <person name="Quandt C.A."/>
            <person name="Sperisen C."/>
            <person name="Tritt A."/>
            <person name="Tisserant E."/>
            <person name="Crous P.W."/>
            <person name="Henrissat B."/>
            <person name="Nehls U."/>
            <person name="Egli S."/>
            <person name="Spatafora J.W."/>
            <person name="Grigoriev I.V."/>
            <person name="Martin F.M."/>
        </authorList>
    </citation>
    <scope>NUCLEOTIDE SEQUENCE [LARGE SCALE GENOMIC DNA]</scope>
    <source>
        <strain evidence="1 2">CBS 459.81</strain>
    </source>
</reference>
<keyword evidence="2" id="KW-1185">Reference proteome</keyword>
<accession>A0A8E2E907</accession>
<dbReference type="Proteomes" id="UP000250266">
    <property type="component" value="Unassembled WGS sequence"/>
</dbReference>
<keyword evidence="1" id="KW-0489">Methyltransferase</keyword>
<organism evidence="1 2">
    <name type="scientific">Lepidopterella palustris CBS 459.81</name>
    <dbReference type="NCBI Taxonomy" id="1314670"/>
    <lineage>
        <taxon>Eukaryota</taxon>
        <taxon>Fungi</taxon>
        <taxon>Dikarya</taxon>
        <taxon>Ascomycota</taxon>
        <taxon>Pezizomycotina</taxon>
        <taxon>Dothideomycetes</taxon>
        <taxon>Pleosporomycetidae</taxon>
        <taxon>Mytilinidiales</taxon>
        <taxon>Argynnaceae</taxon>
        <taxon>Lepidopterella</taxon>
    </lineage>
</organism>
<dbReference type="EMBL" id="KV745003">
    <property type="protein sequence ID" value="OCK79493.1"/>
    <property type="molecule type" value="Genomic_DNA"/>
</dbReference>
<dbReference type="PANTHER" id="PTHR43591:SF10">
    <property type="entry name" value="ABC TRANSMEMBRANE TYPE-1 DOMAIN-CONTAINING PROTEIN-RELATED"/>
    <property type="match status" value="1"/>
</dbReference>
<dbReference type="CDD" id="cd02440">
    <property type="entry name" value="AdoMet_MTases"/>
    <property type="match status" value="1"/>
</dbReference>
<dbReference type="SUPFAM" id="SSF53335">
    <property type="entry name" value="S-adenosyl-L-methionine-dependent methyltransferases"/>
    <property type="match status" value="1"/>
</dbReference>
<dbReference type="OrthoDB" id="2013972at2759"/>
<protein>
    <submittedName>
        <fullName evidence="1">Methyltransferase</fullName>
    </submittedName>
</protein>
<dbReference type="GO" id="GO:0032259">
    <property type="term" value="P:methylation"/>
    <property type="evidence" value="ECO:0007669"/>
    <property type="project" value="UniProtKB-KW"/>
</dbReference>
<sequence length="302" mass="34754">MLTMSISSSVMDYNGRRYHRFHDGEYIFPNDEKEQDRLDMLHHIYLLIQGGSLSTAPITSPNRVLDIGAGTGIWALDFADQFPEAEVLGIDLSPIQPNWVAPNCRFLVDDLEAEWAYPSHQHFDYIHQRSMAGSIKDWGALYSQAFENLVPGGWFEIQEFDVWFHSQHPDGLAEDSAVMRWQKLIDDASVQIGKRLNCAAELNTRLEKSEFEDVRCQVIKVPIGVWPKDLKLRLLGFYLQNQMSDAIEAVTLAYLTRVLKWTEQETKVLIAHVRNEFNDNSTHLYTYCRFMCGRKPGRKPGL</sequence>
<name>A0A8E2E907_9PEZI</name>
<dbReference type="GO" id="GO:0008168">
    <property type="term" value="F:methyltransferase activity"/>
    <property type="evidence" value="ECO:0007669"/>
    <property type="project" value="UniProtKB-KW"/>
</dbReference>
<dbReference type="Gene3D" id="3.40.50.150">
    <property type="entry name" value="Vaccinia Virus protein VP39"/>
    <property type="match status" value="1"/>
</dbReference>
<dbReference type="PANTHER" id="PTHR43591">
    <property type="entry name" value="METHYLTRANSFERASE"/>
    <property type="match status" value="1"/>
</dbReference>
<dbReference type="InterPro" id="IPR029063">
    <property type="entry name" value="SAM-dependent_MTases_sf"/>
</dbReference>
<evidence type="ECO:0000313" key="2">
    <source>
        <dbReference type="Proteomes" id="UP000250266"/>
    </source>
</evidence>
<keyword evidence="1" id="KW-0808">Transferase</keyword>
<gene>
    <name evidence="1" type="ORF">K432DRAFT_435337</name>
</gene>